<name>A0AAD9UZC4_ACRCE</name>
<organism evidence="1 2">
    <name type="scientific">Acropora cervicornis</name>
    <name type="common">Staghorn coral</name>
    <dbReference type="NCBI Taxonomy" id="6130"/>
    <lineage>
        <taxon>Eukaryota</taxon>
        <taxon>Metazoa</taxon>
        <taxon>Cnidaria</taxon>
        <taxon>Anthozoa</taxon>
        <taxon>Hexacorallia</taxon>
        <taxon>Scleractinia</taxon>
        <taxon>Astrocoeniina</taxon>
        <taxon>Acroporidae</taxon>
        <taxon>Acropora</taxon>
    </lineage>
</organism>
<dbReference type="EMBL" id="JARQWQ010000064">
    <property type="protein sequence ID" value="KAK2555140.1"/>
    <property type="molecule type" value="Genomic_DNA"/>
</dbReference>
<sequence>MVSHQMWRNFASEYQRLQNIETFDWTCPSCISTLGILPFADISNLDSCDGSFTSNGENSCPEPASQQTLASEDYLENLSRILNYSSKDLKVAQLNICSLRYKI</sequence>
<dbReference type="AlphaFoldDB" id="A0AAD9UZC4"/>
<keyword evidence="2" id="KW-1185">Reference proteome</keyword>
<reference evidence="1" key="2">
    <citation type="journal article" date="2023" name="Science">
        <title>Genomic signatures of disease resistance in endangered staghorn corals.</title>
        <authorList>
            <person name="Vollmer S.V."/>
            <person name="Selwyn J.D."/>
            <person name="Despard B.A."/>
            <person name="Roesel C.L."/>
        </authorList>
    </citation>
    <scope>NUCLEOTIDE SEQUENCE</scope>
    <source>
        <strain evidence="1">K2</strain>
    </source>
</reference>
<comment type="caution">
    <text evidence="1">The sequence shown here is derived from an EMBL/GenBank/DDBJ whole genome shotgun (WGS) entry which is preliminary data.</text>
</comment>
<evidence type="ECO:0000313" key="1">
    <source>
        <dbReference type="EMBL" id="KAK2555140.1"/>
    </source>
</evidence>
<reference evidence="1" key="1">
    <citation type="journal article" date="2023" name="G3 (Bethesda)">
        <title>Whole genome assembly and annotation of the endangered Caribbean coral Acropora cervicornis.</title>
        <authorList>
            <person name="Selwyn J.D."/>
            <person name="Vollmer S.V."/>
        </authorList>
    </citation>
    <scope>NUCLEOTIDE SEQUENCE</scope>
    <source>
        <strain evidence="1">K2</strain>
    </source>
</reference>
<protein>
    <submittedName>
        <fullName evidence="1">Uncharacterized protein</fullName>
    </submittedName>
</protein>
<proteinExistence type="predicted"/>
<dbReference type="Proteomes" id="UP001249851">
    <property type="component" value="Unassembled WGS sequence"/>
</dbReference>
<gene>
    <name evidence="1" type="ORF">P5673_023110</name>
</gene>
<evidence type="ECO:0000313" key="2">
    <source>
        <dbReference type="Proteomes" id="UP001249851"/>
    </source>
</evidence>
<accession>A0AAD9UZC4</accession>